<dbReference type="EC" id="2.7.11.1" evidence="4"/>
<dbReference type="InterPro" id="IPR025875">
    <property type="entry name" value="Leu-rich_rpt_4"/>
</dbReference>
<dbReference type="PROSITE" id="PS00108">
    <property type="entry name" value="PROTEIN_KINASE_ST"/>
    <property type="match status" value="1"/>
</dbReference>
<evidence type="ECO:0000313" key="26">
    <source>
        <dbReference type="EMBL" id="CAL1358622.1"/>
    </source>
</evidence>
<keyword evidence="18" id="KW-0675">Receptor</keyword>
<evidence type="ECO:0000256" key="20">
    <source>
        <dbReference type="ARBA" id="ARBA00047899"/>
    </source>
</evidence>
<dbReference type="Pfam" id="PF00560">
    <property type="entry name" value="LRR_1"/>
    <property type="match status" value="8"/>
</dbReference>
<evidence type="ECO:0000256" key="16">
    <source>
        <dbReference type="ARBA" id="ARBA00022989"/>
    </source>
</evidence>
<keyword evidence="15 22" id="KW-0067">ATP-binding</keyword>
<feature type="domain" description="Protein kinase" evidence="25">
    <location>
        <begin position="642"/>
        <end position="942"/>
    </location>
</feature>
<organism evidence="26 27">
    <name type="scientific">Linum trigynum</name>
    <dbReference type="NCBI Taxonomy" id="586398"/>
    <lineage>
        <taxon>Eukaryota</taxon>
        <taxon>Viridiplantae</taxon>
        <taxon>Streptophyta</taxon>
        <taxon>Embryophyta</taxon>
        <taxon>Tracheophyta</taxon>
        <taxon>Spermatophyta</taxon>
        <taxon>Magnoliopsida</taxon>
        <taxon>eudicotyledons</taxon>
        <taxon>Gunneridae</taxon>
        <taxon>Pentapetalae</taxon>
        <taxon>rosids</taxon>
        <taxon>fabids</taxon>
        <taxon>Malpighiales</taxon>
        <taxon>Linaceae</taxon>
        <taxon>Linum</taxon>
    </lineage>
</organism>
<dbReference type="InterPro" id="IPR011009">
    <property type="entry name" value="Kinase-like_dom_sf"/>
</dbReference>
<keyword evidence="27" id="KW-1185">Reference proteome</keyword>
<dbReference type="PANTHER" id="PTHR27008:SF577">
    <property type="entry name" value="PROTEIN KINASE DOMAIN-CONTAINING PROTEIN"/>
    <property type="match status" value="1"/>
</dbReference>
<reference evidence="26 27" key="1">
    <citation type="submission" date="2024-04" db="EMBL/GenBank/DDBJ databases">
        <authorList>
            <person name="Fracassetti M."/>
        </authorList>
    </citation>
    <scope>NUCLEOTIDE SEQUENCE [LARGE SCALE GENOMIC DNA]</scope>
</reference>
<name>A0AAV2CRT9_9ROSI</name>
<evidence type="ECO:0000256" key="19">
    <source>
        <dbReference type="ARBA" id="ARBA00023180"/>
    </source>
</evidence>
<evidence type="ECO:0000256" key="10">
    <source>
        <dbReference type="ARBA" id="ARBA00022692"/>
    </source>
</evidence>
<evidence type="ECO:0000256" key="17">
    <source>
        <dbReference type="ARBA" id="ARBA00023136"/>
    </source>
</evidence>
<feature type="chain" id="PRO_5043819353" description="non-specific serine/threonine protein kinase" evidence="24">
    <location>
        <begin position="29"/>
        <end position="946"/>
    </location>
</feature>
<feature type="transmembrane region" description="Helical" evidence="23">
    <location>
        <begin position="592"/>
        <end position="612"/>
    </location>
</feature>
<evidence type="ECO:0000256" key="13">
    <source>
        <dbReference type="ARBA" id="ARBA00022741"/>
    </source>
</evidence>
<evidence type="ECO:0000256" key="1">
    <source>
        <dbReference type="ARBA" id="ARBA00004251"/>
    </source>
</evidence>
<sequence length="946" mass="103282">MGSSGGTIKMSVFGAIMALLQFVNPAVASEDYYTGNETDRLALLEFKVAISSDPFGSFSSWNDSSAHFCKWQGVTCSTRHRGDRVAVLDLRSLKLSGSISPHVGNLSFLTKLLLNDNGFTGLIPPEIGSLGRLQHLYLSNNSLTGGVPEALGRGLKNLQVLDLYLNDLSGEIPAPIFNLSLLRCLSFSWNHFHGALPWNLGILLPKLQNFAVYANEFTGSVPASLSNASNLVALQLGYNRFTGRVPSMASSRNLRYLMIDHNSLGSGDDDDDDDLGFLSSLTIASRLDILDMSHNNFGGTFPEQVANLSTRLRTLDMGSNRISGKIPSGMRNLIRLQLFDASSNNLSGKIPWSIGNLQSLESLDLSYNKISGSVPLSIGNLSRLVLFSLGGNRHLDGEIPVSIGNCSKLIFLDLSDNNLRGIIPLEVMSLTSLSRVLNLSRNGLTGVIPAEVRNLKNLGSLDLSHNLLSGEIPHSMGSCLGIEVVNLRENLLQGSIPDCLGVLRGIQRFDVSVNNLTGEIPDVFQDMKFLQLLNISYNDLEGEVPRRGVLKNGSIILVAGNSRLCGGVPELELPPCNFKGLKKAILSKKWKIVIASTISSMLFLTLIVIFWIRKRGKQGSVADDDSKLQLSYQRLLKATNGFSTTNLLGTGSYGSVYRGVLTENGTTIAVKVFNLDHRGAFKSFLAECEALKNIRHRNLVKILTVCSGVDRQGNDFKALVYELLANGSLEEWLHPVERADEPPKSLSLSFRQRMNVAINVASALDYLHHQCETPIVHCDLKPNNILLDEDKVGHVGDFGLARFLRSSDDNPCTTSLTSSTIGIKGTIGYAPPEYGMGNEVSTQGDVYSFGILLLEMLTGRRPTNEIFEEGLNLRTFVQSALSQIPFPTEALDPILLNELRLRQISKEIVIAVLKISVACASESPQERPSISQVLARLKNPHFPNHI</sequence>
<evidence type="ECO:0000256" key="6">
    <source>
        <dbReference type="ARBA" id="ARBA00022527"/>
    </source>
</evidence>
<evidence type="ECO:0000256" key="9">
    <source>
        <dbReference type="ARBA" id="ARBA00022679"/>
    </source>
</evidence>
<dbReference type="SUPFAM" id="SSF52058">
    <property type="entry name" value="L domain-like"/>
    <property type="match status" value="2"/>
</dbReference>
<comment type="subcellular location">
    <subcellularLocation>
        <location evidence="1">Cell membrane</location>
        <topology evidence="1">Single-pass type I membrane protein</topology>
    </subcellularLocation>
</comment>
<evidence type="ECO:0000256" key="4">
    <source>
        <dbReference type="ARBA" id="ARBA00012513"/>
    </source>
</evidence>
<dbReference type="PROSITE" id="PS50011">
    <property type="entry name" value="PROTEIN_KINASE_DOM"/>
    <property type="match status" value="1"/>
</dbReference>
<comment type="similarity">
    <text evidence="3">Belongs to the RLP family.</text>
</comment>
<dbReference type="PRINTS" id="PR00019">
    <property type="entry name" value="LEURICHRPT"/>
</dbReference>
<dbReference type="GO" id="GO:0005524">
    <property type="term" value="F:ATP binding"/>
    <property type="evidence" value="ECO:0007669"/>
    <property type="project" value="UniProtKB-UniRule"/>
</dbReference>
<dbReference type="InterPro" id="IPR013210">
    <property type="entry name" value="LRR_N_plant-typ"/>
</dbReference>
<dbReference type="Pfam" id="PF08263">
    <property type="entry name" value="LRRNT_2"/>
    <property type="match status" value="1"/>
</dbReference>
<evidence type="ECO:0000256" key="8">
    <source>
        <dbReference type="ARBA" id="ARBA00022614"/>
    </source>
</evidence>
<dbReference type="PANTHER" id="PTHR27008">
    <property type="entry name" value="OS04G0122200 PROTEIN"/>
    <property type="match status" value="1"/>
</dbReference>
<dbReference type="InterPro" id="IPR017441">
    <property type="entry name" value="Protein_kinase_ATP_BS"/>
</dbReference>
<dbReference type="FunFam" id="3.80.10.10:FF:000275">
    <property type="entry name" value="Leucine-rich repeat receptor-like protein kinase"/>
    <property type="match status" value="1"/>
</dbReference>
<evidence type="ECO:0000256" key="18">
    <source>
        <dbReference type="ARBA" id="ARBA00023170"/>
    </source>
</evidence>
<dbReference type="SUPFAM" id="SSF56112">
    <property type="entry name" value="Protein kinase-like (PK-like)"/>
    <property type="match status" value="1"/>
</dbReference>
<dbReference type="InterPro" id="IPR003591">
    <property type="entry name" value="Leu-rich_rpt_typical-subtyp"/>
</dbReference>
<keyword evidence="16 23" id="KW-1133">Transmembrane helix</keyword>
<feature type="signal peptide" evidence="24">
    <location>
        <begin position="1"/>
        <end position="28"/>
    </location>
</feature>
<dbReference type="Pfam" id="PF12799">
    <property type="entry name" value="LRR_4"/>
    <property type="match status" value="1"/>
</dbReference>
<accession>A0AAV2CRT9</accession>
<keyword evidence="12" id="KW-0677">Repeat</keyword>
<dbReference type="GO" id="GO:0005886">
    <property type="term" value="C:plasma membrane"/>
    <property type="evidence" value="ECO:0007669"/>
    <property type="project" value="UniProtKB-SubCell"/>
</dbReference>
<keyword evidence="8" id="KW-0433">Leucine-rich repeat</keyword>
<evidence type="ECO:0000313" key="27">
    <source>
        <dbReference type="Proteomes" id="UP001497516"/>
    </source>
</evidence>
<evidence type="ECO:0000256" key="23">
    <source>
        <dbReference type="SAM" id="Phobius"/>
    </source>
</evidence>
<dbReference type="PROSITE" id="PS00107">
    <property type="entry name" value="PROTEIN_KINASE_ATP"/>
    <property type="match status" value="1"/>
</dbReference>
<dbReference type="Gene3D" id="1.10.510.10">
    <property type="entry name" value="Transferase(Phosphotransferase) domain 1"/>
    <property type="match status" value="1"/>
</dbReference>
<keyword evidence="6" id="KW-0723">Serine/threonine-protein kinase</keyword>
<dbReference type="CDD" id="cd14066">
    <property type="entry name" value="STKc_IRAK"/>
    <property type="match status" value="1"/>
</dbReference>
<dbReference type="SMART" id="SM00365">
    <property type="entry name" value="LRR_SD22"/>
    <property type="match status" value="5"/>
</dbReference>
<keyword evidence="19" id="KW-0325">Glycoprotein</keyword>
<evidence type="ECO:0000256" key="22">
    <source>
        <dbReference type="PROSITE-ProRule" id="PRU10141"/>
    </source>
</evidence>
<keyword evidence="9" id="KW-0808">Transferase</keyword>
<dbReference type="Pfam" id="PF00069">
    <property type="entry name" value="Pkinase"/>
    <property type="match status" value="1"/>
</dbReference>
<gene>
    <name evidence="26" type="ORF">LTRI10_LOCUS6167</name>
</gene>
<keyword evidence="10 23" id="KW-0812">Transmembrane</keyword>
<dbReference type="InterPro" id="IPR000719">
    <property type="entry name" value="Prot_kinase_dom"/>
</dbReference>
<keyword evidence="11 24" id="KW-0732">Signal</keyword>
<dbReference type="InterPro" id="IPR001611">
    <property type="entry name" value="Leu-rich_rpt"/>
</dbReference>
<evidence type="ECO:0000256" key="2">
    <source>
        <dbReference type="ARBA" id="ARBA00008684"/>
    </source>
</evidence>
<keyword evidence="17 23" id="KW-0472">Membrane</keyword>
<dbReference type="InterPro" id="IPR008271">
    <property type="entry name" value="Ser/Thr_kinase_AS"/>
</dbReference>
<evidence type="ECO:0000256" key="15">
    <source>
        <dbReference type="ARBA" id="ARBA00022840"/>
    </source>
</evidence>
<evidence type="ECO:0000256" key="7">
    <source>
        <dbReference type="ARBA" id="ARBA00022553"/>
    </source>
</evidence>
<keyword evidence="13 22" id="KW-0547">Nucleotide-binding</keyword>
<keyword evidence="14" id="KW-0418">Kinase</keyword>
<protein>
    <recommendedName>
        <fullName evidence="4">non-specific serine/threonine protein kinase</fullName>
        <ecNumber evidence="4">2.7.11.1</ecNumber>
    </recommendedName>
</protein>
<proteinExistence type="inferred from homology"/>
<evidence type="ECO:0000256" key="5">
    <source>
        <dbReference type="ARBA" id="ARBA00022475"/>
    </source>
</evidence>
<dbReference type="FunFam" id="3.80.10.10:FF:000288">
    <property type="entry name" value="LRR receptor-like serine/threonine-protein kinase EFR"/>
    <property type="match status" value="1"/>
</dbReference>
<feature type="binding site" evidence="22">
    <location>
        <position position="671"/>
    </location>
    <ligand>
        <name>ATP</name>
        <dbReference type="ChEBI" id="CHEBI:30616"/>
    </ligand>
</feature>
<dbReference type="Proteomes" id="UP001497516">
    <property type="component" value="Chromosome 10"/>
</dbReference>
<dbReference type="InterPro" id="IPR032675">
    <property type="entry name" value="LRR_dom_sf"/>
</dbReference>
<evidence type="ECO:0000256" key="11">
    <source>
        <dbReference type="ARBA" id="ARBA00022729"/>
    </source>
</evidence>
<keyword evidence="7" id="KW-0597">Phosphoprotein</keyword>
<comment type="similarity">
    <text evidence="2">Belongs to the protein kinase superfamily. Ser/Thr protein kinase family.</text>
</comment>
<dbReference type="FunFam" id="3.30.200.20:FF:000432">
    <property type="entry name" value="LRR receptor-like serine/threonine-protein kinase EFR"/>
    <property type="match status" value="1"/>
</dbReference>
<dbReference type="SMART" id="SM00369">
    <property type="entry name" value="LRR_TYP"/>
    <property type="match status" value="5"/>
</dbReference>
<dbReference type="EMBL" id="OZ034814">
    <property type="protein sequence ID" value="CAL1358622.1"/>
    <property type="molecule type" value="Genomic_DNA"/>
</dbReference>
<evidence type="ECO:0000256" key="12">
    <source>
        <dbReference type="ARBA" id="ARBA00022737"/>
    </source>
</evidence>
<keyword evidence="5" id="KW-1003">Cell membrane</keyword>
<dbReference type="PROSITE" id="PS51450">
    <property type="entry name" value="LRR"/>
    <property type="match status" value="1"/>
</dbReference>
<dbReference type="GO" id="GO:0004674">
    <property type="term" value="F:protein serine/threonine kinase activity"/>
    <property type="evidence" value="ECO:0007669"/>
    <property type="project" value="UniProtKB-KW"/>
</dbReference>
<dbReference type="FunFam" id="1.10.510.10:FF:000358">
    <property type="entry name" value="Putative leucine-rich repeat receptor-like serine/threonine-protein kinase"/>
    <property type="match status" value="1"/>
</dbReference>
<evidence type="ECO:0000259" key="25">
    <source>
        <dbReference type="PROSITE" id="PS50011"/>
    </source>
</evidence>
<comment type="catalytic activity">
    <reaction evidence="20">
        <text>L-threonyl-[protein] + ATP = O-phospho-L-threonyl-[protein] + ADP + H(+)</text>
        <dbReference type="Rhea" id="RHEA:46608"/>
        <dbReference type="Rhea" id="RHEA-COMP:11060"/>
        <dbReference type="Rhea" id="RHEA-COMP:11605"/>
        <dbReference type="ChEBI" id="CHEBI:15378"/>
        <dbReference type="ChEBI" id="CHEBI:30013"/>
        <dbReference type="ChEBI" id="CHEBI:30616"/>
        <dbReference type="ChEBI" id="CHEBI:61977"/>
        <dbReference type="ChEBI" id="CHEBI:456216"/>
        <dbReference type="EC" id="2.7.11.1"/>
    </reaction>
</comment>
<evidence type="ECO:0000256" key="21">
    <source>
        <dbReference type="ARBA" id="ARBA00048679"/>
    </source>
</evidence>
<evidence type="ECO:0000256" key="3">
    <source>
        <dbReference type="ARBA" id="ARBA00009592"/>
    </source>
</evidence>
<dbReference type="InterPro" id="IPR051809">
    <property type="entry name" value="Plant_receptor-like_S/T_kinase"/>
</dbReference>
<dbReference type="AlphaFoldDB" id="A0AAV2CRT9"/>
<comment type="catalytic activity">
    <reaction evidence="21">
        <text>L-seryl-[protein] + ATP = O-phospho-L-seryl-[protein] + ADP + H(+)</text>
        <dbReference type="Rhea" id="RHEA:17989"/>
        <dbReference type="Rhea" id="RHEA-COMP:9863"/>
        <dbReference type="Rhea" id="RHEA-COMP:11604"/>
        <dbReference type="ChEBI" id="CHEBI:15378"/>
        <dbReference type="ChEBI" id="CHEBI:29999"/>
        <dbReference type="ChEBI" id="CHEBI:30616"/>
        <dbReference type="ChEBI" id="CHEBI:83421"/>
        <dbReference type="ChEBI" id="CHEBI:456216"/>
        <dbReference type="EC" id="2.7.11.1"/>
    </reaction>
</comment>
<evidence type="ECO:0000256" key="14">
    <source>
        <dbReference type="ARBA" id="ARBA00022777"/>
    </source>
</evidence>
<dbReference type="Gene3D" id="3.80.10.10">
    <property type="entry name" value="Ribonuclease Inhibitor"/>
    <property type="match status" value="3"/>
</dbReference>
<dbReference type="SMART" id="SM00220">
    <property type="entry name" value="S_TKc"/>
    <property type="match status" value="1"/>
</dbReference>
<evidence type="ECO:0000256" key="24">
    <source>
        <dbReference type="SAM" id="SignalP"/>
    </source>
</evidence>
<dbReference type="Gene3D" id="3.30.200.20">
    <property type="entry name" value="Phosphorylase Kinase, domain 1"/>
    <property type="match status" value="1"/>
</dbReference>